<dbReference type="RefSeq" id="WP_143950617.1">
    <property type="nucleotide sequence ID" value="NZ_BAABMB010000003.1"/>
</dbReference>
<comment type="caution">
    <text evidence="7">The sequence shown here is derived from an EMBL/GenBank/DDBJ whole genome shotgun (WGS) entry which is preliminary data.</text>
</comment>
<dbReference type="PANTHER" id="PTHR30468:SF1">
    <property type="entry name" value="ALPHA-KETOGLUTARATE-DEPENDENT SULFONATE DIOXYGENASE"/>
    <property type="match status" value="1"/>
</dbReference>
<feature type="domain" description="TauD/TfdA-like" evidence="6">
    <location>
        <begin position="7"/>
        <end position="281"/>
    </location>
</feature>
<keyword evidence="2" id="KW-0479">Metal-binding</keyword>
<dbReference type="EMBL" id="VLTJ01000039">
    <property type="protein sequence ID" value="TSH90700.1"/>
    <property type="molecule type" value="Genomic_DNA"/>
</dbReference>
<evidence type="ECO:0000259" key="6">
    <source>
        <dbReference type="Pfam" id="PF02668"/>
    </source>
</evidence>
<keyword evidence="8" id="KW-1185">Reference proteome</keyword>
<accession>A0A556ACU8</accession>
<dbReference type="GO" id="GO:0006790">
    <property type="term" value="P:sulfur compound metabolic process"/>
    <property type="evidence" value="ECO:0007669"/>
    <property type="project" value="TreeGrafter"/>
</dbReference>
<dbReference type="Pfam" id="PF02668">
    <property type="entry name" value="TauD"/>
    <property type="match status" value="1"/>
</dbReference>
<reference evidence="7 8" key="1">
    <citation type="submission" date="2019-07" db="EMBL/GenBank/DDBJ databases">
        <title>Qingshengfaniella alkalisoli gen. nov., sp. nov., isolated from saline soil.</title>
        <authorList>
            <person name="Xu L."/>
            <person name="Huang X.-X."/>
            <person name="Sun J.-Q."/>
        </authorList>
    </citation>
    <scope>NUCLEOTIDE SEQUENCE [LARGE SCALE GENOMIC DNA]</scope>
    <source>
        <strain evidence="7 8">DSM 27279</strain>
    </source>
</reference>
<evidence type="ECO:0000256" key="3">
    <source>
        <dbReference type="ARBA" id="ARBA00022964"/>
    </source>
</evidence>
<evidence type="ECO:0000256" key="1">
    <source>
        <dbReference type="ARBA" id="ARBA00005896"/>
    </source>
</evidence>
<dbReference type="Gene3D" id="3.60.130.10">
    <property type="entry name" value="Clavaminate synthase-like"/>
    <property type="match status" value="1"/>
</dbReference>
<dbReference type="GO" id="GO:0000908">
    <property type="term" value="F:taurine dioxygenase activity"/>
    <property type="evidence" value="ECO:0007669"/>
    <property type="project" value="TreeGrafter"/>
</dbReference>
<organism evidence="7 8">
    <name type="scientific">Verticiella sediminum</name>
    <dbReference type="NCBI Taxonomy" id="1247510"/>
    <lineage>
        <taxon>Bacteria</taxon>
        <taxon>Pseudomonadati</taxon>
        <taxon>Pseudomonadota</taxon>
        <taxon>Betaproteobacteria</taxon>
        <taxon>Burkholderiales</taxon>
        <taxon>Alcaligenaceae</taxon>
        <taxon>Verticiella</taxon>
    </lineage>
</organism>
<name>A0A556ACU8_9BURK</name>
<dbReference type="PANTHER" id="PTHR30468">
    <property type="entry name" value="ALPHA-KETOGLUTARATE-DEPENDENT SULFONATE DIOXYGENASE"/>
    <property type="match status" value="1"/>
</dbReference>
<evidence type="ECO:0000256" key="5">
    <source>
        <dbReference type="ARBA" id="ARBA00023004"/>
    </source>
</evidence>
<gene>
    <name evidence="7" type="ORF">FOZ76_23215</name>
</gene>
<dbReference type="InterPro" id="IPR042098">
    <property type="entry name" value="TauD-like_sf"/>
</dbReference>
<sequence length="307" mass="34947">MPLNIIPSGQTLGARVEGLDLSRPIGEDDFTSLLQALGRYGVLSYPDQQLTAEQLRAFSRRFGELEVNVAGAYQEPGLPEVMVLSNIVENGKPVGLADAGQDWHTDMSYNRMIAFTNILYGMRIPMRDGKPLGNTEFCNMHAAYEDLPAQLKQRLDGMTVEHDFNKFWEMMRRERGSQRPPLTPEQRAARPPVSHPLFLRHPITGRRVLYCNPGYAVRINELDVAESDAMLEFLFAHQTQPKYRYAHRWQVNDVLMWDNMGTIHNAKPDYRADEPRLIKRCQVMATRFFHGDGTPRVKCAQAEGQSA</sequence>
<evidence type="ECO:0000313" key="8">
    <source>
        <dbReference type="Proteomes" id="UP000318405"/>
    </source>
</evidence>
<dbReference type="InterPro" id="IPR003819">
    <property type="entry name" value="TauD/TfdA-like"/>
</dbReference>
<protein>
    <submittedName>
        <fullName evidence="7">TauD/TfdA family dioxygenase</fullName>
    </submittedName>
</protein>
<dbReference type="Proteomes" id="UP000318405">
    <property type="component" value="Unassembled WGS sequence"/>
</dbReference>
<evidence type="ECO:0000313" key="7">
    <source>
        <dbReference type="EMBL" id="TSH90700.1"/>
    </source>
</evidence>
<dbReference type="AlphaFoldDB" id="A0A556ACU8"/>
<dbReference type="InterPro" id="IPR051323">
    <property type="entry name" value="AtsK-like"/>
</dbReference>
<comment type="similarity">
    <text evidence="1">Belongs to the TfdA dioxygenase family.</text>
</comment>
<dbReference type="OrthoDB" id="8893262at2"/>
<evidence type="ECO:0000256" key="2">
    <source>
        <dbReference type="ARBA" id="ARBA00022723"/>
    </source>
</evidence>
<dbReference type="SUPFAM" id="SSF51197">
    <property type="entry name" value="Clavaminate synthase-like"/>
    <property type="match status" value="1"/>
</dbReference>
<evidence type="ECO:0000256" key="4">
    <source>
        <dbReference type="ARBA" id="ARBA00023002"/>
    </source>
</evidence>
<keyword evidence="5" id="KW-0408">Iron</keyword>
<dbReference type="GO" id="GO:0046872">
    <property type="term" value="F:metal ion binding"/>
    <property type="evidence" value="ECO:0007669"/>
    <property type="project" value="UniProtKB-KW"/>
</dbReference>
<keyword evidence="3 7" id="KW-0223">Dioxygenase</keyword>
<proteinExistence type="inferred from homology"/>
<dbReference type="GO" id="GO:0005737">
    <property type="term" value="C:cytoplasm"/>
    <property type="evidence" value="ECO:0007669"/>
    <property type="project" value="TreeGrafter"/>
</dbReference>
<keyword evidence="4" id="KW-0560">Oxidoreductase</keyword>